<name>A0A101E0W3_ARCFL</name>
<dbReference type="AlphaFoldDB" id="A0A101E0W3"/>
<evidence type="ECO:0000313" key="3">
    <source>
        <dbReference type="Proteomes" id="UP000054015"/>
    </source>
</evidence>
<accession>A0A101E0W3</accession>
<gene>
    <name evidence="1" type="ORF">XD40_0816</name>
    <name evidence="2" type="ORF">XD48_0737</name>
</gene>
<dbReference type="RefSeq" id="WP_010879502.1">
    <property type="nucleotide sequence ID" value="NZ_FJNF01000191.1"/>
</dbReference>
<reference evidence="2" key="1">
    <citation type="journal article" date="2015" name="MBio">
        <title>Genome-resolved metagenomic analysis reveals roles for candidate phyla and other microbial community members in biogeochemical transformations in oil reservoirs.</title>
        <authorList>
            <person name="Hu P."/>
            <person name="Tom L."/>
            <person name="Singh A."/>
            <person name="Thomas B.C."/>
            <person name="Baker B.J."/>
            <person name="Piceno Y.M."/>
            <person name="Andersen G.L."/>
            <person name="Banfield J.F."/>
        </authorList>
    </citation>
    <scope>NUCLEOTIDE SEQUENCE [LARGE SCALE GENOMIC DNA]</scope>
    <source>
        <strain evidence="2">49_2300</strain>
        <strain evidence="1">49_95</strain>
    </source>
</reference>
<organism evidence="2 3">
    <name type="scientific">Archaeoglobus fulgidus</name>
    <dbReference type="NCBI Taxonomy" id="2234"/>
    <lineage>
        <taxon>Archaea</taxon>
        <taxon>Methanobacteriati</taxon>
        <taxon>Methanobacteriota</taxon>
        <taxon>Archaeoglobi</taxon>
        <taxon>Archaeoglobales</taxon>
        <taxon>Archaeoglobaceae</taxon>
        <taxon>Archaeoglobus</taxon>
    </lineage>
</organism>
<dbReference type="EMBL" id="LGEX01000014">
    <property type="protein sequence ID" value="KUK07025.1"/>
    <property type="molecule type" value="Genomic_DNA"/>
</dbReference>
<proteinExistence type="predicted"/>
<protein>
    <submittedName>
        <fullName evidence="2">Uncharacterized protein</fullName>
    </submittedName>
</protein>
<evidence type="ECO:0000313" key="4">
    <source>
        <dbReference type="Proteomes" id="UP000054307"/>
    </source>
</evidence>
<comment type="caution">
    <text evidence="2">The sequence shown here is derived from an EMBL/GenBank/DDBJ whole genome shotgun (WGS) entry which is preliminary data.</text>
</comment>
<dbReference type="Proteomes" id="UP000054307">
    <property type="component" value="Unassembled WGS sequence"/>
</dbReference>
<evidence type="ECO:0000313" key="1">
    <source>
        <dbReference type="EMBL" id="KUJ93995.1"/>
    </source>
</evidence>
<dbReference type="EMBL" id="LGEQ01000011">
    <property type="protein sequence ID" value="KUJ93995.1"/>
    <property type="molecule type" value="Genomic_DNA"/>
</dbReference>
<sequence>MSPDTEEQTGLTIYLYPVIAWIILVTKIESGLRTRTFPVVHGDEGNNLIPLPEDVKNIRIVQSWPDTFLAKATVGAETIDMGIHVSPDVEALKKEAIELIKHKGSLRKAKKDAERESIVSGWFQSKFQSELLNLKKGWRIRGIVRAESPESKTLFNIELIKRVERRKDASHLRSGVFTPYQKSRIEDIPLSQRKIEPGEVDVPIPYDGIYRIAISPNVKTTYFVELFVEKGS</sequence>
<dbReference type="Proteomes" id="UP000054015">
    <property type="component" value="Unassembled WGS sequence"/>
</dbReference>
<reference evidence="3 4" key="2">
    <citation type="journal article" date="2015" name="MBio">
        <title>Genome-Resolved Metagenomic Analysis Reveals Roles for Candidate Phyla and Other Microbial Community Members in Biogeochemical Transformations in Oil Reservoirs.</title>
        <authorList>
            <person name="Hu P."/>
            <person name="Tom L."/>
            <person name="Singh A."/>
            <person name="Thomas B.C."/>
            <person name="Baker B.J."/>
            <person name="Piceno Y.M."/>
            <person name="Andersen G.L."/>
            <person name="Banfield J.F."/>
        </authorList>
    </citation>
    <scope>NUCLEOTIDE SEQUENCE [LARGE SCALE GENOMIC DNA]</scope>
</reference>
<dbReference type="PATRIC" id="fig|2234.6.peg.1231"/>
<evidence type="ECO:0000313" key="2">
    <source>
        <dbReference type="EMBL" id="KUK07025.1"/>
    </source>
</evidence>
<dbReference type="GeneID" id="1485235"/>